<feature type="signal peptide" evidence="1">
    <location>
        <begin position="1"/>
        <end position="18"/>
    </location>
</feature>
<accession>I7GIU5</accession>
<organism evidence="2">
    <name type="scientific">Macaca fascicularis</name>
    <name type="common">Crab-eating macaque</name>
    <name type="synonym">Cynomolgus monkey</name>
    <dbReference type="NCBI Taxonomy" id="9541"/>
    <lineage>
        <taxon>Eukaryota</taxon>
        <taxon>Metazoa</taxon>
        <taxon>Chordata</taxon>
        <taxon>Craniata</taxon>
        <taxon>Vertebrata</taxon>
        <taxon>Euteleostomi</taxon>
        <taxon>Mammalia</taxon>
        <taxon>Eutheria</taxon>
        <taxon>Euarchontoglires</taxon>
        <taxon>Primates</taxon>
        <taxon>Haplorrhini</taxon>
        <taxon>Catarrhini</taxon>
        <taxon>Cercopithecidae</taxon>
        <taxon>Cercopithecinae</taxon>
        <taxon>Macaca</taxon>
    </lineage>
</organism>
<sequence length="58" mass="6549">MWWHILLGFFSVFCFCFCFCCCLRRSLPLLPSLECSGTILTHCSLRLPGSSDFPTPAS</sequence>
<name>I7GIU5_MACFA</name>
<reference evidence="2" key="1">
    <citation type="journal article" date="2007" name="PLoS Biol.">
        <title>Rate of evolution in brain-expressed genes in humans and other primates.</title>
        <authorList>
            <person name="Wang H.-Y."/>
            <person name="Chien H.-C."/>
            <person name="Osada N."/>
            <person name="Hashimoto K."/>
            <person name="Sugano S."/>
            <person name="Gojobori T."/>
            <person name="Chou C.-K."/>
            <person name="Tsai S.-F."/>
            <person name="Wu C.-I."/>
            <person name="Shen C.-K.J."/>
        </authorList>
    </citation>
    <scope>NUCLEOTIDE SEQUENCE</scope>
</reference>
<feature type="chain" id="PRO_5003709932" evidence="1">
    <location>
        <begin position="19"/>
        <end position="58"/>
    </location>
</feature>
<evidence type="ECO:0000256" key="1">
    <source>
        <dbReference type="SAM" id="SignalP"/>
    </source>
</evidence>
<protein>
    <submittedName>
        <fullName evidence="2">Macaca fascicularis brain cDNA clone: QflA-22686, similar to human G-protein signalling modulator 2 (AGS3-like, C. elegans)(GPSM2), mRNA, RefSeq: NM_013296.3</fullName>
    </submittedName>
</protein>
<evidence type="ECO:0000313" key="2">
    <source>
        <dbReference type="EMBL" id="BAE90531.1"/>
    </source>
</evidence>
<keyword evidence="1" id="KW-0732">Signal</keyword>
<dbReference type="EMBL" id="AB173469">
    <property type="protein sequence ID" value="BAE90531.1"/>
    <property type="molecule type" value="mRNA"/>
</dbReference>
<proteinExistence type="evidence at transcript level"/>
<dbReference type="AlphaFoldDB" id="I7GIU5"/>